<organism evidence="1">
    <name type="scientific">uncultured Thermomicrobiales bacterium</name>
    <dbReference type="NCBI Taxonomy" id="1645740"/>
    <lineage>
        <taxon>Bacteria</taxon>
        <taxon>Pseudomonadati</taxon>
        <taxon>Thermomicrobiota</taxon>
        <taxon>Thermomicrobia</taxon>
        <taxon>Thermomicrobiales</taxon>
        <taxon>environmental samples</taxon>
    </lineage>
</organism>
<protein>
    <submittedName>
        <fullName evidence="1">Uncharacterized protein</fullName>
    </submittedName>
</protein>
<name>A0A6J4VKF1_9BACT</name>
<dbReference type="AlphaFoldDB" id="A0A6J4VKF1"/>
<dbReference type="EMBL" id="CADCWF010000328">
    <property type="protein sequence ID" value="CAA9578784.1"/>
    <property type="molecule type" value="Genomic_DNA"/>
</dbReference>
<accession>A0A6J4VKF1</accession>
<proteinExistence type="predicted"/>
<reference evidence="1" key="1">
    <citation type="submission" date="2020-02" db="EMBL/GenBank/DDBJ databases">
        <authorList>
            <person name="Meier V. D."/>
        </authorList>
    </citation>
    <scope>NUCLEOTIDE SEQUENCE</scope>
    <source>
        <strain evidence="1">AVDCRST_MAG59</strain>
    </source>
</reference>
<evidence type="ECO:0000313" key="1">
    <source>
        <dbReference type="EMBL" id="CAA9578784.1"/>
    </source>
</evidence>
<gene>
    <name evidence="1" type="ORF">AVDCRST_MAG59-4454</name>
</gene>
<sequence length="122" mass="12699">MPRRGTFGAETRGYDELATAVAPGELLVPFSDLMPWDERTAVARGMGANIAAARVSPAARGQRRNDAAARKSNCLGRQAAAAGTGVGRADRVLDKALRIVSSSCVQAVWATFLGLPAASSRS</sequence>